<dbReference type="RefSeq" id="XP_001801561.1">
    <property type="nucleotide sequence ID" value="XM_001801509.1"/>
</dbReference>
<dbReference type="VEuPathDB" id="FungiDB:JI435_113160"/>
<evidence type="ECO:0000313" key="2">
    <source>
        <dbReference type="Proteomes" id="UP000663193"/>
    </source>
</evidence>
<proteinExistence type="predicted"/>
<name>A0A7U2FGR0_PHANO</name>
<dbReference type="AlphaFoldDB" id="A0A7U2FGR0"/>
<reference evidence="2" key="1">
    <citation type="journal article" date="2021" name="BMC Genomics">
        <title>Chromosome-level genome assembly and manually-curated proteome of model necrotroph Parastagonospora nodorum Sn15 reveals a genome-wide trove of candidate effector homologs, and redundancy of virulence-related functions within an accessory chromosome.</title>
        <authorList>
            <person name="Bertazzoni S."/>
            <person name="Jones D.A.B."/>
            <person name="Phan H.T."/>
            <person name="Tan K.-C."/>
            <person name="Hane J.K."/>
        </authorList>
    </citation>
    <scope>NUCLEOTIDE SEQUENCE [LARGE SCALE GENOMIC DNA]</scope>
    <source>
        <strain evidence="2">SN15 / ATCC MYA-4574 / FGSC 10173)</strain>
    </source>
</reference>
<dbReference type="EMBL" id="CP069036">
    <property type="protein sequence ID" value="QRD02561.1"/>
    <property type="molecule type" value="Genomic_DNA"/>
</dbReference>
<sequence length="439" mass="50442">MTEHFSNPLRSRKTPCGHELHPAIMKNYSSLYGRQCSCCRMNNAMFDVRRSQDLILGNGGVHTWRDKCRDDKTMKMWERTVRGANRRIGREPIVNIHGEDGSYRASKTRLLNLALKLEELSALERAWEMEQPPETSSPANSPKMRRMQFSATNAMALYNGAVETGIFTKLEEDCKIYMRKRGRDYQASASPEFPDSDSDDEDFKHKFFNANAAQQTFIDTSFPQLADQDTSPPKRKRRRIDASLAFNEEVYIRSENDVDALRSSTLGLYVDVVEKDSPAPSPPASILRTTPLKIDPRPRRAYRKRGLNKHDGALRYTVRWDRRTKWYQRGAWAVGEESDVVNTSGNGYSDWQWEQYCEALQDEAEEMDLEMEMESGVEKKEIAHEEVEAGQEELGDEGVEVEKEEPNAVEWSIQLPIETVKVKGLAKAIIAFTHARMWR</sequence>
<dbReference type="OMA" id="EMEAVWE"/>
<gene>
    <name evidence="1" type="ORF">JI435_113160</name>
</gene>
<dbReference type="Proteomes" id="UP000663193">
    <property type="component" value="Chromosome 14"/>
</dbReference>
<dbReference type="OrthoDB" id="3669832at2759"/>
<evidence type="ECO:0000313" key="1">
    <source>
        <dbReference type="EMBL" id="QRD02561.1"/>
    </source>
</evidence>
<accession>A0A7U2FGR0</accession>
<protein>
    <submittedName>
        <fullName evidence="1">Uncharacterized protein</fullName>
    </submittedName>
</protein>
<keyword evidence="2" id="KW-1185">Reference proteome</keyword>
<organism evidence="1 2">
    <name type="scientific">Phaeosphaeria nodorum (strain SN15 / ATCC MYA-4574 / FGSC 10173)</name>
    <name type="common">Glume blotch fungus</name>
    <name type="synonym">Parastagonospora nodorum</name>
    <dbReference type="NCBI Taxonomy" id="321614"/>
    <lineage>
        <taxon>Eukaryota</taxon>
        <taxon>Fungi</taxon>
        <taxon>Dikarya</taxon>
        <taxon>Ascomycota</taxon>
        <taxon>Pezizomycotina</taxon>
        <taxon>Dothideomycetes</taxon>
        <taxon>Pleosporomycetidae</taxon>
        <taxon>Pleosporales</taxon>
        <taxon>Pleosporineae</taxon>
        <taxon>Phaeosphaeriaceae</taxon>
        <taxon>Parastagonospora</taxon>
    </lineage>
</organism>
<dbReference type="KEGG" id="pno:SNOG_11316"/>